<comment type="catalytic activity">
    <reaction evidence="7">
        <text>shikimate + ATP = 3-phosphoshikimate + ADP + H(+)</text>
        <dbReference type="Rhea" id="RHEA:13121"/>
        <dbReference type="ChEBI" id="CHEBI:15378"/>
        <dbReference type="ChEBI" id="CHEBI:30616"/>
        <dbReference type="ChEBI" id="CHEBI:36208"/>
        <dbReference type="ChEBI" id="CHEBI:145989"/>
        <dbReference type="ChEBI" id="CHEBI:456216"/>
        <dbReference type="EC" id="2.7.1.71"/>
    </reaction>
</comment>
<keyword evidence="7" id="KW-0460">Magnesium</keyword>
<dbReference type="PANTHER" id="PTHR21087:SF16">
    <property type="entry name" value="SHIKIMATE KINASE 1, CHLOROPLASTIC"/>
    <property type="match status" value="1"/>
</dbReference>
<comment type="similarity">
    <text evidence="7">Belongs to the shikimate kinase family.</text>
</comment>
<comment type="function">
    <text evidence="7">Catalyzes the specific phosphorylation of the 3-hydroxyl group of shikimic acid using ATP as a cosubstrate.</text>
</comment>
<feature type="binding site" evidence="7">
    <location>
        <position position="67"/>
    </location>
    <ligand>
        <name>substrate</name>
    </ligand>
</feature>
<dbReference type="InterPro" id="IPR027417">
    <property type="entry name" value="P-loop_NTPase"/>
</dbReference>
<evidence type="ECO:0000256" key="6">
    <source>
        <dbReference type="ARBA" id="ARBA00023141"/>
    </source>
</evidence>
<dbReference type="InterPro" id="IPR031322">
    <property type="entry name" value="Shikimate/glucono_kinase"/>
</dbReference>
<dbReference type="GO" id="GO:0000287">
    <property type="term" value="F:magnesium ion binding"/>
    <property type="evidence" value="ECO:0007669"/>
    <property type="project" value="UniProtKB-UniRule"/>
</dbReference>
<feature type="binding site" evidence="7">
    <location>
        <position position="149"/>
    </location>
    <ligand>
        <name>ATP</name>
        <dbReference type="ChEBI" id="CHEBI:30616"/>
    </ligand>
</feature>
<protein>
    <recommendedName>
        <fullName evidence="7">Shikimate kinase</fullName>
        <shortName evidence="7">SK</shortName>
        <ecNumber evidence="7">2.7.1.71</ecNumber>
    </recommendedName>
</protein>
<comment type="caution">
    <text evidence="8">The sequence shown here is derived from an EMBL/GenBank/DDBJ whole genome shotgun (WGS) entry which is preliminary data.</text>
</comment>
<dbReference type="AlphaFoldDB" id="A0A9D1GZ19"/>
<accession>A0A9D1GZ19</accession>
<evidence type="ECO:0000256" key="3">
    <source>
        <dbReference type="ARBA" id="ARBA00022741"/>
    </source>
</evidence>
<feature type="binding site" evidence="7">
    <location>
        <position position="49"/>
    </location>
    <ligand>
        <name>Mg(2+)</name>
        <dbReference type="ChEBI" id="CHEBI:18420"/>
    </ligand>
</feature>
<keyword evidence="1 7" id="KW-0028">Amino-acid biosynthesis</keyword>
<dbReference type="GO" id="GO:0009073">
    <property type="term" value="P:aromatic amino acid family biosynthetic process"/>
    <property type="evidence" value="ECO:0007669"/>
    <property type="project" value="UniProtKB-KW"/>
</dbReference>
<dbReference type="PANTHER" id="PTHR21087">
    <property type="entry name" value="SHIKIMATE KINASE"/>
    <property type="match status" value="1"/>
</dbReference>
<feature type="binding site" evidence="7">
    <location>
        <position position="91"/>
    </location>
    <ligand>
        <name>substrate</name>
    </ligand>
</feature>
<dbReference type="GO" id="GO:0005524">
    <property type="term" value="F:ATP binding"/>
    <property type="evidence" value="ECO:0007669"/>
    <property type="project" value="UniProtKB-UniRule"/>
</dbReference>
<comment type="cofactor">
    <cofactor evidence="7">
        <name>Mg(2+)</name>
        <dbReference type="ChEBI" id="CHEBI:18420"/>
    </cofactor>
    <text evidence="7">Binds 1 Mg(2+) ion per subunit.</text>
</comment>
<evidence type="ECO:0000313" key="8">
    <source>
        <dbReference type="EMBL" id="HIT75757.1"/>
    </source>
</evidence>
<comment type="caution">
    <text evidence="7">Lacks conserved residue(s) required for the propagation of feature annotation.</text>
</comment>
<feature type="binding site" evidence="7">
    <location>
        <position position="112"/>
    </location>
    <ligand>
        <name>substrate</name>
    </ligand>
</feature>
<feature type="binding site" evidence="7">
    <location>
        <position position="167"/>
    </location>
    <ligand>
        <name>substrate</name>
    </ligand>
</feature>
<keyword evidence="5 7" id="KW-0067">ATP-binding</keyword>
<dbReference type="EMBL" id="DVLP01000275">
    <property type="protein sequence ID" value="HIT75757.1"/>
    <property type="molecule type" value="Genomic_DNA"/>
</dbReference>
<dbReference type="PRINTS" id="PR01100">
    <property type="entry name" value="SHIKIMTKNASE"/>
</dbReference>
<reference evidence="8" key="2">
    <citation type="journal article" date="2021" name="PeerJ">
        <title>Extensive microbial diversity within the chicken gut microbiome revealed by metagenomics and culture.</title>
        <authorList>
            <person name="Gilroy R."/>
            <person name="Ravi A."/>
            <person name="Getino M."/>
            <person name="Pursley I."/>
            <person name="Horton D.L."/>
            <person name="Alikhan N.F."/>
            <person name="Baker D."/>
            <person name="Gharbi K."/>
            <person name="Hall N."/>
            <person name="Watson M."/>
            <person name="Adriaenssens E.M."/>
            <person name="Foster-Nyarko E."/>
            <person name="Jarju S."/>
            <person name="Secka A."/>
            <person name="Antonio M."/>
            <person name="Oren A."/>
            <person name="Chaudhuri R.R."/>
            <person name="La Ragione R."/>
            <person name="Hildebrand F."/>
            <person name="Pallen M.J."/>
        </authorList>
    </citation>
    <scope>NUCLEOTIDE SEQUENCE</scope>
    <source>
        <strain evidence="8">ChiGjej1B1-24693</strain>
    </source>
</reference>
<evidence type="ECO:0000256" key="5">
    <source>
        <dbReference type="ARBA" id="ARBA00022840"/>
    </source>
</evidence>
<keyword evidence="4 7" id="KW-0418">Kinase</keyword>
<reference evidence="8" key="1">
    <citation type="submission" date="2020-10" db="EMBL/GenBank/DDBJ databases">
        <authorList>
            <person name="Gilroy R."/>
        </authorList>
    </citation>
    <scope>NUCLEOTIDE SEQUENCE</scope>
    <source>
        <strain evidence="8">ChiGjej1B1-24693</strain>
    </source>
</reference>
<dbReference type="Gene3D" id="3.40.50.300">
    <property type="entry name" value="P-loop containing nucleotide triphosphate hydrolases"/>
    <property type="match status" value="1"/>
</dbReference>
<evidence type="ECO:0000313" key="9">
    <source>
        <dbReference type="Proteomes" id="UP000886842"/>
    </source>
</evidence>
<keyword evidence="2 7" id="KW-0808">Transferase</keyword>
<dbReference type="InterPro" id="IPR000623">
    <property type="entry name" value="Shikimate_kinase/TSH1"/>
</dbReference>
<dbReference type="EC" id="2.7.1.71" evidence="7"/>
<evidence type="ECO:0000256" key="7">
    <source>
        <dbReference type="HAMAP-Rule" id="MF_00109"/>
    </source>
</evidence>
<dbReference type="Pfam" id="PF01202">
    <property type="entry name" value="SKI"/>
    <property type="match status" value="1"/>
</dbReference>
<comment type="subcellular location">
    <subcellularLocation>
        <location evidence="7">Cytoplasm</location>
    </subcellularLocation>
</comment>
<keyword evidence="6 7" id="KW-0057">Aromatic amino acid biosynthesis</keyword>
<dbReference type="SUPFAM" id="SSF52540">
    <property type="entry name" value="P-loop containing nucleoside triphosphate hydrolases"/>
    <property type="match status" value="1"/>
</dbReference>
<evidence type="ECO:0000256" key="1">
    <source>
        <dbReference type="ARBA" id="ARBA00022605"/>
    </source>
</evidence>
<dbReference type="GO" id="GO:0004765">
    <property type="term" value="F:shikimate kinase activity"/>
    <property type="evidence" value="ECO:0007669"/>
    <property type="project" value="UniProtKB-UniRule"/>
</dbReference>
<keyword evidence="7" id="KW-0479">Metal-binding</keyword>
<comment type="subunit">
    <text evidence="7">Monomer.</text>
</comment>
<feature type="binding site" evidence="7">
    <location>
        <begin position="45"/>
        <end position="50"/>
    </location>
    <ligand>
        <name>ATP</name>
        <dbReference type="ChEBI" id="CHEBI:30616"/>
    </ligand>
</feature>
<name>A0A9D1GZ19_9ACTN</name>
<dbReference type="CDD" id="cd00464">
    <property type="entry name" value="SK"/>
    <property type="match status" value="1"/>
</dbReference>
<keyword evidence="3 7" id="KW-0547">Nucleotide-binding</keyword>
<dbReference type="Proteomes" id="UP000886842">
    <property type="component" value="Unassembled WGS sequence"/>
</dbReference>
<organism evidence="8 9">
    <name type="scientific">Candidatus Avipropionibacterium avicola</name>
    <dbReference type="NCBI Taxonomy" id="2840701"/>
    <lineage>
        <taxon>Bacteria</taxon>
        <taxon>Bacillati</taxon>
        <taxon>Actinomycetota</taxon>
        <taxon>Actinomycetes</taxon>
        <taxon>Propionibacteriales</taxon>
        <taxon>Propionibacteriaceae</taxon>
        <taxon>Propionibacteriaceae incertae sedis</taxon>
        <taxon>Candidatus Avipropionibacterium</taxon>
    </lineage>
</organism>
<evidence type="ECO:0000256" key="2">
    <source>
        <dbReference type="ARBA" id="ARBA00022679"/>
    </source>
</evidence>
<comment type="pathway">
    <text evidence="7">Metabolic intermediate biosynthesis; chorismate biosynthesis; chorismate from D-erythrose 4-phosphate and phosphoenolpyruvate: step 5/7.</text>
</comment>
<keyword evidence="7" id="KW-0963">Cytoplasm</keyword>
<gene>
    <name evidence="7" type="primary">aroK</name>
    <name evidence="8" type="ORF">IAA98_09245</name>
</gene>
<sequence length="220" mass="23051">MVDPDHAQVVDPEEATSVIAERADAATDHAALAESRVLVLIGAPGSGKSTVGALLAERLGLGFCDVDSMIEQQQGRSITEIFAEDGESGFRRLEAAATAEALDGHQVVSLGGGAVMAPKVRAALTGHPVIWLEVTAATAIQRAGLNTARPLLMGNVRGTLMKLLAERTPVYQGLATVTVSNDGDDPAPVVDEIVSALAEVGWHSDEQVRPRRAVTDEESR</sequence>
<evidence type="ECO:0000256" key="4">
    <source>
        <dbReference type="ARBA" id="ARBA00022777"/>
    </source>
</evidence>
<dbReference type="GO" id="GO:0009423">
    <property type="term" value="P:chorismate biosynthetic process"/>
    <property type="evidence" value="ECO:0007669"/>
    <property type="project" value="UniProtKB-UniRule"/>
</dbReference>
<proteinExistence type="inferred from homology"/>
<dbReference type="HAMAP" id="MF_00109">
    <property type="entry name" value="Shikimate_kinase"/>
    <property type="match status" value="1"/>
</dbReference>
<dbReference type="GO" id="GO:0005829">
    <property type="term" value="C:cytosol"/>
    <property type="evidence" value="ECO:0007669"/>
    <property type="project" value="TreeGrafter"/>
</dbReference>
<dbReference type="GO" id="GO:0008652">
    <property type="term" value="P:amino acid biosynthetic process"/>
    <property type="evidence" value="ECO:0007669"/>
    <property type="project" value="UniProtKB-KW"/>
</dbReference>